<evidence type="ECO:0000313" key="8">
    <source>
        <dbReference type="Proteomes" id="UP001054892"/>
    </source>
</evidence>
<dbReference type="GO" id="GO:0005829">
    <property type="term" value="C:cytosol"/>
    <property type="evidence" value="ECO:0007669"/>
    <property type="project" value="TreeGrafter"/>
</dbReference>
<evidence type="ECO:0000313" key="5">
    <source>
        <dbReference type="EMBL" id="BCG22512.1"/>
    </source>
</evidence>
<dbReference type="SMART" id="SM00342">
    <property type="entry name" value="HTH_ARAC"/>
    <property type="match status" value="1"/>
</dbReference>
<keyword evidence="1" id="KW-0805">Transcription regulation</keyword>
<dbReference type="KEGG" id="ptw:TUM18999_07030"/>
<proteinExistence type="predicted"/>
<dbReference type="AlphaFoldDB" id="A0A6J4DYD7"/>
<evidence type="ECO:0000256" key="1">
    <source>
        <dbReference type="ARBA" id="ARBA00023015"/>
    </source>
</evidence>
<dbReference type="EMBL" id="AP023189">
    <property type="protein sequence ID" value="BCG22512.1"/>
    <property type="molecule type" value="Genomic_DNA"/>
</dbReference>
<dbReference type="InterPro" id="IPR009057">
    <property type="entry name" value="Homeodomain-like_sf"/>
</dbReference>
<protein>
    <submittedName>
        <fullName evidence="5">AraC family transcriptional regulator</fullName>
    </submittedName>
</protein>
<keyword evidence="2" id="KW-0238">DNA-binding</keyword>
<dbReference type="InterPro" id="IPR018060">
    <property type="entry name" value="HTH_AraC"/>
</dbReference>
<evidence type="ECO:0000313" key="7">
    <source>
        <dbReference type="Proteomes" id="UP000509383"/>
    </source>
</evidence>
<dbReference type="PANTHER" id="PTHR47894">
    <property type="entry name" value="HTH-TYPE TRANSCRIPTIONAL REGULATOR GADX"/>
    <property type="match status" value="1"/>
</dbReference>
<accession>A0A6J4DYD7</accession>
<reference evidence="5 7" key="1">
    <citation type="submission" date="2020-05" db="EMBL/GenBank/DDBJ databases">
        <title>Characterization of novel class B3 metallo-beta-lactamase from novel Pseudomonas species.</title>
        <authorList>
            <person name="Yamada K."/>
            <person name="Aoki K."/>
            <person name="Ishii Y."/>
        </authorList>
    </citation>
    <scope>NUCLEOTIDE SEQUENCE [LARGE SCALE GENOMIC DNA]</scope>
    <source>
        <strain evidence="5 7">TUM18999</strain>
        <strain evidence="6 8">TUM20286</strain>
    </source>
</reference>
<dbReference type="Gene3D" id="1.10.10.60">
    <property type="entry name" value="Homeodomain-like"/>
    <property type="match status" value="1"/>
</dbReference>
<dbReference type="EMBL" id="BQKM01000007">
    <property type="protein sequence ID" value="GJN53522.1"/>
    <property type="molecule type" value="Genomic_DNA"/>
</dbReference>
<dbReference type="RefSeq" id="WP_173177580.1">
    <property type="nucleotide sequence ID" value="NZ_AP023189.1"/>
</dbReference>
<dbReference type="Pfam" id="PF12625">
    <property type="entry name" value="Arabinose_bd"/>
    <property type="match status" value="1"/>
</dbReference>
<keyword evidence="8" id="KW-1185">Reference proteome</keyword>
<evidence type="ECO:0000259" key="4">
    <source>
        <dbReference type="PROSITE" id="PS01124"/>
    </source>
</evidence>
<evidence type="ECO:0000256" key="2">
    <source>
        <dbReference type="ARBA" id="ARBA00023125"/>
    </source>
</evidence>
<keyword evidence="3" id="KW-0804">Transcription</keyword>
<dbReference type="PROSITE" id="PS01124">
    <property type="entry name" value="HTH_ARAC_FAMILY_2"/>
    <property type="match status" value="1"/>
</dbReference>
<feature type="domain" description="HTH araC/xylS-type" evidence="4">
    <location>
        <begin position="244"/>
        <end position="341"/>
    </location>
</feature>
<dbReference type="Pfam" id="PF12833">
    <property type="entry name" value="HTH_18"/>
    <property type="match status" value="1"/>
</dbReference>
<dbReference type="InterPro" id="IPR032687">
    <property type="entry name" value="AraC-type_N"/>
</dbReference>
<dbReference type="GO" id="GO:0000976">
    <property type="term" value="F:transcription cis-regulatory region binding"/>
    <property type="evidence" value="ECO:0007669"/>
    <property type="project" value="TreeGrafter"/>
</dbReference>
<dbReference type="Proteomes" id="UP000509383">
    <property type="component" value="Chromosome"/>
</dbReference>
<sequence length="344" mass="39141">MTIRGDWYECDSRFIPAHGQPAVLIDLALSRGIDSHRLLRGTGLFYEDILAGGQLVSPQQFLGLVGNARRLLAADDTAFLFGQRLLPGHYGAASHTLLHAEHLQDALGQLIRQRALLTPLLAPRLLLDEQDAWLYWVDACGAGEYRRFLLEASMTAVAALCRRLGGERLPWRYHFAHGQPRCIEQYWVHLGEEVRFDQHVDAMQVPRAWLTRALPEASQTAGRVARQECARQLEALGHRASLLDRLYSWLLERVREAPVLEDAAQAFAMSPATFKRKLAKHGTHYQEQRDLVRKHVALYLYRIKGYGNDEVAAYLRFHDSTNFRRSLRRWTGLSPSALRQLFGA</sequence>
<name>A0A6J4DYD7_9PSED</name>
<evidence type="ECO:0000256" key="3">
    <source>
        <dbReference type="ARBA" id="ARBA00023163"/>
    </source>
</evidence>
<gene>
    <name evidence="5" type="ORF">TUM18999_07030</name>
    <name evidence="6" type="ORF">TUM20286_32740</name>
</gene>
<organism evidence="5 7">
    <name type="scientific">Pseudomonas tohonis</name>
    <dbReference type="NCBI Taxonomy" id="2725477"/>
    <lineage>
        <taxon>Bacteria</taxon>
        <taxon>Pseudomonadati</taxon>
        <taxon>Pseudomonadota</taxon>
        <taxon>Gammaproteobacteria</taxon>
        <taxon>Pseudomonadales</taxon>
        <taxon>Pseudomonadaceae</taxon>
        <taxon>Pseudomonas</taxon>
    </lineage>
</organism>
<dbReference type="PANTHER" id="PTHR47894:SF1">
    <property type="entry name" value="HTH-TYPE TRANSCRIPTIONAL REGULATOR VQSM"/>
    <property type="match status" value="1"/>
</dbReference>
<dbReference type="Proteomes" id="UP001054892">
    <property type="component" value="Unassembled WGS sequence"/>
</dbReference>
<evidence type="ECO:0000313" key="6">
    <source>
        <dbReference type="EMBL" id="GJN53522.1"/>
    </source>
</evidence>
<dbReference type="GO" id="GO:0003700">
    <property type="term" value="F:DNA-binding transcription factor activity"/>
    <property type="evidence" value="ECO:0007669"/>
    <property type="project" value="InterPro"/>
</dbReference>
<dbReference type="SUPFAM" id="SSF46689">
    <property type="entry name" value="Homeodomain-like"/>
    <property type="match status" value="1"/>
</dbReference>